<dbReference type="OrthoDB" id="61764at2157"/>
<organism evidence="2 3">
    <name type="scientific">Geoglobus ahangari</name>
    <dbReference type="NCBI Taxonomy" id="113653"/>
    <lineage>
        <taxon>Archaea</taxon>
        <taxon>Methanobacteriati</taxon>
        <taxon>Methanobacteriota</taxon>
        <taxon>Archaeoglobi</taxon>
        <taxon>Archaeoglobales</taxon>
        <taxon>Archaeoglobaceae</taxon>
        <taxon>Geoglobus</taxon>
    </lineage>
</organism>
<dbReference type="InterPro" id="IPR052188">
    <property type="entry name" value="Ni-pincer_cofactor_biosynth"/>
</dbReference>
<dbReference type="GO" id="GO:0006163">
    <property type="term" value="P:purine nucleotide metabolic process"/>
    <property type="evidence" value="ECO:0007669"/>
    <property type="project" value="UniProtKB-ARBA"/>
</dbReference>
<dbReference type="Gene3D" id="3.40.50.620">
    <property type="entry name" value="HUPs"/>
    <property type="match status" value="1"/>
</dbReference>
<dbReference type="EMBL" id="CP011267">
    <property type="protein sequence ID" value="AKG92350.1"/>
    <property type="molecule type" value="Genomic_DNA"/>
</dbReference>
<dbReference type="Proteomes" id="UP000034723">
    <property type="component" value="Chromosome"/>
</dbReference>
<evidence type="ECO:0000259" key="1">
    <source>
        <dbReference type="Pfam" id="PF02540"/>
    </source>
</evidence>
<dbReference type="InterPro" id="IPR022310">
    <property type="entry name" value="NAD/GMP_synthase"/>
</dbReference>
<evidence type="ECO:0000313" key="2">
    <source>
        <dbReference type="EMBL" id="AKG92350.1"/>
    </source>
</evidence>
<accession>A0A0F7IJC9</accession>
<dbReference type="InterPro" id="IPR014729">
    <property type="entry name" value="Rossmann-like_a/b/a_fold"/>
</dbReference>
<dbReference type="HOGENOM" id="CLU_061181_0_2_2"/>
<dbReference type="InterPro" id="IPR005232">
    <property type="entry name" value="LarE"/>
</dbReference>
<dbReference type="NCBIfam" id="TIGR00268">
    <property type="entry name" value="ATP-dependent sacrificial sulfur transferase LarE"/>
    <property type="match status" value="1"/>
</dbReference>
<name>A0A0F7IJC9_9EURY</name>
<dbReference type="SUPFAM" id="SSF52402">
    <property type="entry name" value="Adenine nucleotide alpha hydrolases-like"/>
    <property type="match status" value="1"/>
</dbReference>
<dbReference type="STRING" id="113653.GAH_00296"/>
<dbReference type="PANTHER" id="PTHR43169">
    <property type="entry name" value="EXSB FAMILY PROTEIN"/>
    <property type="match status" value="1"/>
</dbReference>
<dbReference type="InParanoid" id="A0A0F7IJC9"/>
<protein>
    <submittedName>
        <fullName evidence="2">TIGR00268 family protein</fullName>
    </submittedName>
</protein>
<dbReference type="CDD" id="cd01990">
    <property type="entry name" value="LarE-like"/>
    <property type="match status" value="1"/>
</dbReference>
<evidence type="ECO:0000313" key="3">
    <source>
        <dbReference type="Proteomes" id="UP000034723"/>
    </source>
</evidence>
<dbReference type="RefSeq" id="WP_048094368.1">
    <property type="nucleotide sequence ID" value="NZ_CP011267.1"/>
</dbReference>
<dbReference type="GO" id="GO:0016783">
    <property type="term" value="F:sulfurtransferase activity"/>
    <property type="evidence" value="ECO:0007669"/>
    <property type="project" value="InterPro"/>
</dbReference>
<dbReference type="GeneID" id="24802882"/>
<sequence>MEKLERLRNFISQFESVAVAFSGGVDSSTLLALTAEVLGKERVFAVTASSPTVPSRDLEDARRFAEEIGVRHVLIDLNELEDENFRKNPPDRCYFCKRMLLSRITEFAEKEGIQAVFEGTNADELRGHRPGYRAIAEFENVYSPWAMFGITKEEIREVARSMGYEFADKPSMACLSSRIPFGVEIDEEKLRRIDAAENLIIAIAGVRQVRVRDFGENAVIEVGREERSRLFSEHVMDRIVEELRRLGYKNVLMDLEGYRTGKLSEKVAGG</sequence>
<proteinExistence type="predicted"/>
<dbReference type="Pfam" id="PF02540">
    <property type="entry name" value="NAD_synthase"/>
    <property type="match status" value="1"/>
</dbReference>
<reference evidence="2 3" key="1">
    <citation type="submission" date="2015-04" db="EMBL/GenBank/DDBJ databases">
        <title>The complete genome sequence of the hyperthermophilic, obligate iron-reducing archaeon Geoglobus ahangari strain 234T.</title>
        <authorList>
            <person name="Manzella M.P."/>
            <person name="Holmes D.E."/>
            <person name="Rocheleau J.M."/>
            <person name="Chung A."/>
            <person name="Reguera G."/>
            <person name="Kashefi K."/>
        </authorList>
    </citation>
    <scope>NUCLEOTIDE SEQUENCE [LARGE SCALE GENOMIC DNA]</scope>
    <source>
        <strain evidence="2 3">234</strain>
    </source>
</reference>
<dbReference type="PANTHER" id="PTHR43169:SF2">
    <property type="entry name" value="NAD_GMP SYNTHASE DOMAIN-CONTAINING PROTEIN"/>
    <property type="match status" value="1"/>
</dbReference>
<keyword evidence="3" id="KW-1185">Reference proteome</keyword>
<feature type="domain" description="NAD/GMP synthase" evidence="1">
    <location>
        <begin position="12"/>
        <end position="80"/>
    </location>
</feature>
<dbReference type="PIRSF" id="PIRSF006661">
    <property type="entry name" value="PP-lp_UCP006661"/>
    <property type="match status" value="1"/>
</dbReference>
<dbReference type="AlphaFoldDB" id="A0A0F7IJC9"/>
<dbReference type="KEGG" id="gah:GAH_00296"/>
<gene>
    <name evidence="2" type="ORF">GAH_00296</name>
</gene>
<dbReference type="PATRIC" id="fig|113653.22.peg.297"/>